<name>A0A146LK72_LYGHE</name>
<evidence type="ECO:0000313" key="3">
    <source>
        <dbReference type="EMBL" id="JAQ08494.1"/>
    </source>
</evidence>
<organism evidence="3">
    <name type="scientific">Lygus hesperus</name>
    <name type="common">Western plant bug</name>
    <dbReference type="NCBI Taxonomy" id="30085"/>
    <lineage>
        <taxon>Eukaryota</taxon>
        <taxon>Metazoa</taxon>
        <taxon>Ecdysozoa</taxon>
        <taxon>Arthropoda</taxon>
        <taxon>Hexapoda</taxon>
        <taxon>Insecta</taxon>
        <taxon>Pterygota</taxon>
        <taxon>Neoptera</taxon>
        <taxon>Paraneoptera</taxon>
        <taxon>Hemiptera</taxon>
        <taxon>Heteroptera</taxon>
        <taxon>Panheteroptera</taxon>
        <taxon>Cimicomorpha</taxon>
        <taxon>Miridae</taxon>
        <taxon>Mirini</taxon>
        <taxon>Lygus</taxon>
    </lineage>
</organism>
<keyword evidence="2" id="KW-1133">Transmembrane helix</keyword>
<sequence length="375" mass="42348">MRCLHKWPNDPDRFTSGVRSKYSEQFKMKTDDMRSVVTFTIFSFLLLTIAMFLVFYRYDLYNMDSGTSIQIGFIVEKAKNRTEMSADAESREQRLKKEEIQGDQYNHSKNAQRDSVNQEGSMHPSAGNTQIFKKIIAILATESHQPAKDSGQKSPSGVDLSAELDPIRRMISKLGESRDGAIAPVHKADLPITKVETIPFRPILVAGEEKATAKIPSILENPKRSGGSTTGSPDFKESEHNRQVLFPPERLPSPIPAASPPKSWPSSFLPDSGFANSAEISPFSLFSRFANFMKPNEDYSVQPEDDSQEMWPQLDDLTDIFGSPRKRLLQGYSSEELNEEDSIEDYDGTDDSDETDFQLPSSMMFAPYEDFPWWP</sequence>
<feature type="compositionally biased region" description="Pro residues" evidence="1">
    <location>
        <begin position="249"/>
        <end position="263"/>
    </location>
</feature>
<keyword evidence="2" id="KW-0472">Membrane</keyword>
<dbReference type="AlphaFoldDB" id="A0A146LK72"/>
<protein>
    <submittedName>
        <fullName evidence="3">Uncharacterized protein</fullName>
    </submittedName>
</protein>
<feature type="compositionally biased region" description="Acidic residues" evidence="1">
    <location>
        <begin position="336"/>
        <end position="356"/>
    </location>
</feature>
<proteinExistence type="predicted"/>
<dbReference type="EMBL" id="GDHC01010135">
    <property type="protein sequence ID" value="JAQ08494.1"/>
    <property type="molecule type" value="Transcribed_RNA"/>
</dbReference>
<accession>A0A146LK72</accession>
<evidence type="ECO:0000256" key="2">
    <source>
        <dbReference type="SAM" id="Phobius"/>
    </source>
</evidence>
<keyword evidence="2" id="KW-0812">Transmembrane</keyword>
<feature type="region of interest" description="Disordered" evidence="1">
    <location>
        <begin position="215"/>
        <end position="264"/>
    </location>
</feature>
<feature type="region of interest" description="Disordered" evidence="1">
    <location>
        <begin position="85"/>
        <end position="124"/>
    </location>
</feature>
<feature type="region of interest" description="Disordered" evidence="1">
    <location>
        <begin position="144"/>
        <end position="163"/>
    </location>
</feature>
<feature type="region of interest" description="Disordered" evidence="1">
    <location>
        <begin position="331"/>
        <end position="361"/>
    </location>
</feature>
<feature type="transmembrane region" description="Helical" evidence="2">
    <location>
        <begin position="36"/>
        <end position="58"/>
    </location>
</feature>
<reference evidence="3" key="1">
    <citation type="journal article" date="2016" name="Gigascience">
        <title>De novo construction of an expanded transcriptome assembly for the western tarnished plant bug, Lygus hesperus.</title>
        <authorList>
            <person name="Tassone E.E."/>
            <person name="Geib S.M."/>
            <person name="Hall B."/>
            <person name="Fabrick J.A."/>
            <person name="Brent C.S."/>
            <person name="Hull J.J."/>
        </authorList>
    </citation>
    <scope>NUCLEOTIDE SEQUENCE</scope>
</reference>
<feature type="compositionally biased region" description="Polar residues" evidence="1">
    <location>
        <begin position="103"/>
        <end position="124"/>
    </location>
</feature>
<feature type="compositionally biased region" description="Basic and acidic residues" evidence="1">
    <location>
        <begin position="85"/>
        <end position="100"/>
    </location>
</feature>
<gene>
    <name evidence="3" type="ORF">g.73270</name>
</gene>
<evidence type="ECO:0000256" key="1">
    <source>
        <dbReference type="SAM" id="MobiDB-lite"/>
    </source>
</evidence>